<organism evidence="2 3">
    <name type="scientific">Helicobacter bizzozeronii (strain CIII-1)</name>
    <dbReference type="NCBI Taxonomy" id="1002804"/>
    <lineage>
        <taxon>Bacteria</taxon>
        <taxon>Pseudomonadati</taxon>
        <taxon>Campylobacterota</taxon>
        <taxon>Epsilonproteobacteria</taxon>
        <taxon>Campylobacterales</taxon>
        <taxon>Helicobacteraceae</taxon>
        <taxon>Helicobacter</taxon>
    </lineage>
</organism>
<dbReference type="HOGENOM" id="CLU_2666044_0_0_7"/>
<feature type="compositionally biased region" description="Basic and acidic residues" evidence="1">
    <location>
        <begin position="30"/>
        <end position="40"/>
    </location>
</feature>
<dbReference type="EMBL" id="FR871757">
    <property type="protein sequence ID" value="CCB79862.1"/>
    <property type="molecule type" value="Genomic_DNA"/>
</dbReference>
<accession>F8KSS8</accession>
<dbReference type="KEGG" id="hbi:HBZC1_08760"/>
<protein>
    <submittedName>
        <fullName evidence="2">Uncharacterized protein</fullName>
    </submittedName>
</protein>
<proteinExistence type="predicted"/>
<gene>
    <name evidence="2" type="ordered locus">HBZC1_08760</name>
</gene>
<evidence type="ECO:0000256" key="1">
    <source>
        <dbReference type="SAM" id="MobiDB-lite"/>
    </source>
</evidence>
<feature type="region of interest" description="Disordered" evidence="1">
    <location>
        <begin position="30"/>
        <end position="75"/>
    </location>
</feature>
<evidence type="ECO:0000313" key="3">
    <source>
        <dbReference type="Proteomes" id="UP000008387"/>
    </source>
</evidence>
<keyword evidence="3" id="KW-1185">Reference proteome</keyword>
<reference evidence="2 3" key="1">
    <citation type="journal article" date="2011" name="J. Bacteriol.">
        <title>Genome sequence of Helicobacter bizzozeronii strain CIII-1, an isolate from human gastric mucosa.</title>
        <authorList>
            <person name="Schott T."/>
            <person name="Rossi M."/>
            <person name="Hanninen M.L."/>
        </authorList>
    </citation>
    <scope>NUCLEOTIDE SEQUENCE [LARGE SCALE GENOMIC DNA]</scope>
    <source>
        <strain evidence="2 3">CIII-1</strain>
    </source>
</reference>
<dbReference type="Proteomes" id="UP000008387">
    <property type="component" value="Chromosome"/>
</dbReference>
<sequence length="75" mass="8668">MLNNLSDENLIAKEELSKHSIKKYEFKSIADFPLEKPPEKEESDQSNTPTPPPRAPHTLHPARKRSHRVLAQKNR</sequence>
<name>F8KSS8_HELBC</name>
<dbReference type="STRING" id="1002804.HBZC1_08760"/>
<evidence type="ECO:0000313" key="2">
    <source>
        <dbReference type="EMBL" id="CCB79862.1"/>
    </source>
</evidence>
<dbReference type="AlphaFoldDB" id="F8KSS8"/>
<feature type="compositionally biased region" description="Basic residues" evidence="1">
    <location>
        <begin position="60"/>
        <end position="75"/>
    </location>
</feature>